<organism evidence="2 3">
    <name type="scientific">Mesorhizobium neociceri</name>
    <dbReference type="NCBI Taxonomy" id="1307853"/>
    <lineage>
        <taxon>Bacteria</taxon>
        <taxon>Pseudomonadati</taxon>
        <taxon>Pseudomonadota</taxon>
        <taxon>Alphaproteobacteria</taxon>
        <taxon>Hyphomicrobiales</taxon>
        <taxon>Phyllobacteriaceae</taxon>
        <taxon>Mesorhizobium</taxon>
    </lineage>
</organism>
<dbReference type="InterPro" id="IPR037523">
    <property type="entry name" value="VOC_core"/>
</dbReference>
<evidence type="ECO:0000313" key="3">
    <source>
        <dbReference type="Proteomes" id="UP000558284"/>
    </source>
</evidence>
<comment type="caution">
    <text evidence="2">The sequence shown here is derived from an EMBL/GenBank/DDBJ whole genome shotgun (WGS) entry which is preliminary data.</text>
</comment>
<gene>
    <name evidence="2" type="ORF">H0241_16845</name>
</gene>
<keyword evidence="2" id="KW-0560">Oxidoreductase</keyword>
<dbReference type="GO" id="GO:0051213">
    <property type="term" value="F:dioxygenase activity"/>
    <property type="evidence" value="ECO:0007669"/>
    <property type="project" value="UniProtKB-KW"/>
</dbReference>
<dbReference type="InterPro" id="IPR004360">
    <property type="entry name" value="Glyas_Fos-R_dOase_dom"/>
</dbReference>
<keyword evidence="2" id="KW-0223">Dioxygenase</keyword>
<dbReference type="SUPFAM" id="SSF54593">
    <property type="entry name" value="Glyoxalase/Bleomycin resistance protein/Dihydroxybiphenyl dioxygenase"/>
    <property type="match status" value="1"/>
</dbReference>
<dbReference type="Gene3D" id="3.10.180.10">
    <property type="entry name" value="2,3-Dihydroxybiphenyl 1,2-Dioxygenase, domain 1"/>
    <property type="match status" value="1"/>
</dbReference>
<protein>
    <submittedName>
        <fullName evidence="2">Glyoxalase/bleomycin resistance/extradiol dioxygenase family protein</fullName>
    </submittedName>
</protein>
<dbReference type="EMBL" id="JACDTY010000007">
    <property type="protein sequence ID" value="MBA1141916.1"/>
    <property type="molecule type" value="Genomic_DNA"/>
</dbReference>
<dbReference type="PANTHER" id="PTHR34109">
    <property type="entry name" value="BNAUNNG04460D PROTEIN-RELATED"/>
    <property type="match status" value="1"/>
</dbReference>
<accession>A0A838B5N2</accession>
<dbReference type="PROSITE" id="PS51819">
    <property type="entry name" value="VOC"/>
    <property type="match status" value="1"/>
</dbReference>
<reference evidence="2 3" key="1">
    <citation type="submission" date="2020-07" db="EMBL/GenBank/DDBJ databases">
        <title>Definition of the novel symbiovar canariense within Mesorhizobium novociceri, a new species of genus Mesorhizobium nodulating Cicer canariense in the Caldera de Taburiente National Park (La Palma, Canary Islands).</title>
        <authorList>
            <person name="Leon-Barrios M."/>
            <person name="Perez-Yepez J."/>
            <person name="Flores-Felix J.D."/>
            <person name="Ramirez-Baena M.H."/>
            <person name="Pulido-Suarez L."/>
            <person name="Igual J.M."/>
            <person name="Velazquez E."/>
            <person name="Peix A."/>
        </authorList>
    </citation>
    <scope>NUCLEOTIDE SEQUENCE [LARGE SCALE GENOMIC DNA]</scope>
    <source>
        <strain evidence="2 3">CCANP35</strain>
    </source>
</reference>
<dbReference type="InterPro" id="IPR029068">
    <property type="entry name" value="Glyas_Bleomycin-R_OHBP_Dase"/>
</dbReference>
<dbReference type="CDD" id="cd07246">
    <property type="entry name" value="VOC_like"/>
    <property type="match status" value="1"/>
</dbReference>
<name>A0A838B5N2_9HYPH</name>
<dbReference type="Pfam" id="PF00903">
    <property type="entry name" value="Glyoxalase"/>
    <property type="match status" value="1"/>
</dbReference>
<keyword evidence="3" id="KW-1185">Reference proteome</keyword>
<proteinExistence type="predicted"/>
<evidence type="ECO:0000259" key="1">
    <source>
        <dbReference type="PROSITE" id="PS51819"/>
    </source>
</evidence>
<dbReference type="PANTHER" id="PTHR34109:SF1">
    <property type="entry name" value="VOC DOMAIN-CONTAINING PROTEIN"/>
    <property type="match status" value="1"/>
</dbReference>
<evidence type="ECO:0000313" key="2">
    <source>
        <dbReference type="EMBL" id="MBA1141916.1"/>
    </source>
</evidence>
<feature type="domain" description="VOC" evidence="1">
    <location>
        <begin position="13"/>
        <end position="138"/>
    </location>
</feature>
<dbReference type="AlphaFoldDB" id="A0A838B5N2"/>
<sequence length="142" mass="15821">MTDQTPVQPAAKVLGGLTPYLQLDGAFKAAEFYKKAFGAEQVFFYPPDDQGRTMHIHLHINGSTLMISDFYPENGMPAVKPQGYTMQLHLGADEIDGWWKRAVDAGCEVAVPLQLMFWGDQWGNMRDPFGVEWAMNAPAKKG</sequence>
<dbReference type="Proteomes" id="UP000558284">
    <property type="component" value="Unassembled WGS sequence"/>
</dbReference>
<dbReference type="RefSeq" id="WP_181058777.1">
    <property type="nucleotide sequence ID" value="NZ_JACDTY010000007.1"/>
</dbReference>